<dbReference type="Proteomes" id="UP000315017">
    <property type="component" value="Chromosome"/>
</dbReference>
<dbReference type="RefSeq" id="WP_145088335.1">
    <property type="nucleotide sequence ID" value="NZ_CP036274.1"/>
</dbReference>
<dbReference type="AlphaFoldDB" id="A0A517YB47"/>
<sequence>MASVPELVEIRVAISRAVLLAMFEQATQEGRSSLDVIRERIERPALLSEKARLDDYSTTSLGVRPRRRDGGLWQWEKFVVSIPLKLKCELMRIARENFVTQNELGLFILRGAVQDQTWLAALLVLAAEAKQENSE</sequence>
<dbReference type="KEGG" id="aagg:ETAA8_25640"/>
<gene>
    <name evidence="1" type="ORF">ETAA8_25640</name>
</gene>
<organism evidence="1 2">
    <name type="scientific">Anatilimnocola aggregata</name>
    <dbReference type="NCBI Taxonomy" id="2528021"/>
    <lineage>
        <taxon>Bacteria</taxon>
        <taxon>Pseudomonadati</taxon>
        <taxon>Planctomycetota</taxon>
        <taxon>Planctomycetia</taxon>
        <taxon>Pirellulales</taxon>
        <taxon>Pirellulaceae</taxon>
        <taxon>Anatilimnocola</taxon>
    </lineage>
</organism>
<reference evidence="1 2" key="1">
    <citation type="submission" date="2019-02" db="EMBL/GenBank/DDBJ databases">
        <title>Deep-cultivation of Planctomycetes and their phenomic and genomic characterization uncovers novel biology.</title>
        <authorList>
            <person name="Wiegand S."/>
            <person name="Jogler M."/>
            <person name="Boedeker C."/>
            <person name="Pinto D."/>
            <person name="Vollmers J."/>
            <person name="Rivas-Marin E."/>
            <person name="Kohn T."/>
            <person name="Peeters S.H."/>
            <person name="Heuer A."/>
            <person name="Rast P."/>
            <person name="Oberbeckmann S."/>
            <person name="Bunk B."/>
            <person name="Jeske O."/>
            <person name="Meyerdierks A."/>
            <person name="Storesund J.E."/>
            <person name="Kallscheuer N."/>
            <person name="Luecker S."/>
            <person name="Lage O.M."/>
            <person name="Pohl T."/>
            <person name="Merkel B.J."/>
            <person name="Hornburger P."/>
            <person name="Mueller R.-W."/>
            <person name="Bruemmer F."/>
            <person name="Labrenz M."/>
            <person name="Spormann A.M."/>
            <person name="Op den Camp H."/>
            <person name="Overmann J."/>
            <person name="Amann R."/>
            <person name="Jetten M.S.M."/>
            <person name="Mascher T."/>
            <person name="Medema M.H."/>
            <person name="Devos D.P."/>
            <person name="Kaster A.-K."/>
            <person name="Ovreas L."/>
            <person name="Rohde M."/>
            <person name="Galperin M.Y."/>
            <person name="Jogler C."/>
        </authorList>
    </citation>
    <scope>NUCLEOTIDE SEQUENCE [LARGE SCALE GENOMIC DNA]</scope>
    <source>
        <strain evidence="1 2">ETA_A8</strain>
    </source>
</reference>
<evidence type="ECO:0000313" key="1">
    <source>
        <dbReference type="EMBL" id="QDU27476.1"/>
    </source>
</evidence>
<proteinExistence type="predicted"/>
<dbReference type="EMBL" id="CP036274">
    <property type="protein sequence ID" value="QDU27476.1"/>
    <property type="molecule type" value="Genomic_DNA"/>
</dbReference>
<keyword evidence="2" id="KW-1185">Reference proteome</keyword>
<name>A0A517YB47_9BACT</name>
<evidence type="ECO:0000313" key="2">
    <source>
        <dbReference type="Proteomes" id="UP000315017"/>
    </source>
</evidence>
<accession>A0A517YB47</accession>
<protein>
    <submittedName>
        <fullName evidence="1">Uncharacterized protein</fullName>
    </submittedName>
</protein>